<keyword evidence="10 11" id="KW-0275">Fatty acid biosynthesis</keyword>
<dbReference type="RefSeq" id="WP_008857623.1">
    <property type="nucleotide sequence ID" value="NZ_AZEB01000031.1"/>
</dbReference>
<reference evidence="13 14" key="1">
    <citation type="journal article" date="2015" name="Genome Announc.">
        <title>Expanding the biotechnology potential of lactobacilli through comparative genomics of 213 strains and associated genera.</title>
        <authorList>
            <person name="Sun Z."/>
            <person name="Harris H.M."/>
            <person name="McCann A."/>
            <person name="Guo C."/>
            <person name="Argimon S."/>
            <person name="Zhang W."/>
            <person name="Yang X."/>
            <person name="Jeffery I.B."/>
            <person name="Cooney J.C."/>
            <person name="Kagawa T.F."/>
            <person name="Liu W."/>
            <person name="Song Y."/>
            <person name="Salvetti E."/>
            <person name="Wrobel A."/>
            <person name="Rasinkangas P."/>
            <person name="Parkhill J."/>
            <person name="Rea M.C."/>
            <person name="O'Sullivan O."/>
            <person name="Ritari J."/>
            <person name="Douillard F.P."/>
            <person name="Paul Ross R."/>
            <person name="Yang R."/>
            <person name="Briner A.E."/>
            <person name="Felis G.E."/>
            <person name="de Vos W.M."/>
            <person name="Barrangou R."/>
            <person name="Klaenhammer T.R."/>
            <person name="Caufield P.W."/>
            <person name="Cui Y."/>
            <person name="Zhang H."/>
            <person name="O'Toole P.W."/>
        </authorList>
    </citation>
    <scope>NUCLEOTIDE SEQUENCE [LARGE SCALE GENOMIC DNA]</scope>
    <source>
        <strain evidence="13 14">DSM 19906</strain>
    </source>
</reference>
<evidence type="ECO:0000313" key="13">
    <source>
        <dbReference type="EMBL" id="KRL20287.1"/>
    </source>
</evidence>
<feature type="binding site" evidence="11">
    <location>
        <position position="8"/>
    </location>
    <ligand>
        <name>Mg(2+)</name>
        <dbReference type="ChEBI" id="CHEBI:18420"/>
    </ligand>
</feature>
<evidence type="ECO:0000256" key="10">
    <source>
        <dbReference type="ARBA" id="ARBA00023160"/>
    </source>
</evidence>
<name>A0A0R1NJ15_9LACO</name>
<keyword evidence="14" id="KW-1185">Reference proteome</keyword>
<dbReference type="GO" id="GO:0000287">
    <property type="term" value="F:magnesium ion binding"/>
    <property type="evidence" value="ECO:0007669"/>
    <property type="project" value="UniProtKB-UniRule"/>
</dbReference>
<dbReference type="Pfam" id="PF01648">
    <property type="entry name" value="ACPS"/>
    <property type="match status" value="1"/>
</dbReference>
<dbReference type="Proteomes" id="UP000051439">
    <property type="component" value="Unassembled WGS sequence"/>
</dbReference>
<evidence type="ECO:0000256" key="1">
    <source>
        <dbReference type="ARBA" id="ARBA00001946"/>
    </source>
</evidence>
<comment type="cofactor">
    <cofactor evidence="1 11">
        <name>Mg(2+)</name>
        <dbReference type="ChEBI" id="CHEBI:18420"/>
    </cofactor>
</comment>
<dbReference type="GO" id="GO:0008897">
    <property type="term" value="F:holo-[acyl-carrier-protein] synthase activity"/>
    <property type="evidence" value="ECO:0007669"/>
    <property type="project" value="UniProtKB-UniRule"/>
</dbReference>
<keyword evidence="7 11" id="KW-0276">Fatty acid metabolism</keyword>
<dbReference type="NCBIfam" id="TIGR00556">
    <property type="entry name" value="pantethn_trn"/>
    <property type="match status" value="1"/>
</dbReference>
<dbReference type="InterPro" id="IPR050559">
    <property type="entry name" value="P-Pant_transferase_sf"/>
</dbReference>
<keyword evidence="3 11" id="KW-0963">Cytoplasm</keyword>
<evidence type="ECO:0000256" key="5">
    <source>
        <dbReference type="ARBA" id="ARBA00022679"/>
    </source>
</evidence>
<evidence type="ECO:0000256" key="9">
    <source>
        <dbReference type="ARBA" id="ARBA00023098"/>
    </source>
</evidence>
<keyword evidence="9 11" id="KW-0443">Lipid metabolism</keyword>
<dbReference type="AlphaFoldDB" id="A0A0R1NJ15"/>
<dbReference type="GO" id="GO:0006633">
    <property type="term" value="P:fatty acid biosynthetic process"/>
    <property type="evidence" value="ECO:0007669"/>
    <property type="project" value="UniProtKB-UniRule"/>
</dbReference>
<sequence>MIAGIGIDITEIARIRAAVNKNHHFIDRVLTRDEISQLDLLSDKRKFEYIAGRFSAKESYSKAYGSGLGKKVRFQDLTIINNQDGKPIVYNHPFDGNALVSISHTDSTVVTEVILENRG</sequence>
<dbReference type="GO" id="GO:0005829">
    <property type="term" value="C:cytosol"/>
    <property type="evidence" value="ECO:0007669"/>
    <property type="project" value="TreeGrafter"/>
</dbReference>
<evidence type="ECO:0000256" key="6">
    <source>
        <dbReference type="ARBA" id="ARBA00022723"/>
    </source>
</evidence>
<keyword evidence="4 11" id="KW-0444">Lipid biosynthesis</keyword>
<protein>
    <recommendedName>
        <fullName evidence="11">Holo-[acyl-carrier-protein] synthase</fullName>
        <shortName evidence="11">Holo-ACP synthase</shortName>
        <ecNumber evidence="11">2.7.8.7</ecNumber>
    </recommendedName>
    <alternativeName>
        <fullName evidence="11">4'-phosphopantetheinyl transferase AcpS</fullName>
    </alternativeName>
</protein>
<proteinExistence type="inferred from homology"/>
<keyword evidence="6 11" id="KW-0479">Metal-binding</keyword>
<dbReference type="GO" id="GO:0019878">
    <property type="term" value="P:lysine biosynthetic process via aminoadipic acid"/>
    <property type="evidence" value="ECO:0007669"/>
    <property type="project" value="TreeGrafter"/>
</dbReference>
<keyword evidence="5 11" id="KW-0808">Transferase</keyword>
<evidence type="ECO:0000259" key="12">
    <source>
        <dbReference type="Pfam" id="PF01648"/>
    </source>
</evidence>
<organism evidence="13 14">
    <name type="scientific">Lentilactobacillus kisonensis DSM 19906 = JCM 15041</name>
    <dbReference type="NCBI Taxonomy" id="1423766"/>
    <lineage>
        <taxon>Bacteria</taxon>
        <taxon>Bacillati</taxon>
        <taxon>Bacillota</taxon>
        <taxon>Bacilli</taxon>
        <taxon>Lactobacillales</taxon>
        <taxon>Lactobacillaceae</taxon>
        <taxon>Lentilactobacillus</taxon>
    </lineage>
</organism>
<evidence type="ECO:0000256" key="4">
    <source>
        <dbReference type="ARBA" id="ARBA00022516"/>
    </source>
</evidence>
<feature type="domain" description="4'-phosphopantetheinyl transferase" evidence="12">
    <location>
        <begin position="4"/>
        <end position="103"/>
    </location>
</feature>
<dbReference type="EMBL" id="AZEB01000031">
    <property type="protein sequence ID" value="KRL20287.1"/>
    <property type="molecule type" value="Genomic_DNA"/>
</dbReference>
<keyword evidence="8 11" id="KW-0460">Magnesium</keyword>
<dbReference type="NCBIfam" id="TIGR00516">
    <property type="entry name" value="acpS"/>
    <property type="match status" value="1"/>
</dbReference>
<comment type="subcellular location">
    <subcellularLocation>
        <location evidence="11">Cytoplasm</location>
    </subcellularLocation>
</comment>
<evidence type="ECO:0000256" key="7">
    <source>
        <dbReference type="ARBA" id="ARBA00022832"/>
    </source>
</evidence>
<accession>A0A0R1NJ15</accession>
<comment type="function">
    <text evidence="11">Transfers the 4'-phosphopantetheine moiety from coenzyme A to a Ser of acyl-carrier-protein.</text>
</comment>
<comment type="catalytic activity">
    <reaction evidence="11">
        <text>apo-[ACP] + CoA = holo-[ACP] + adenosine 3',5'-bisphosphate + H(+)</text>
        <dbReference type="Rhea" id="RHEA:12068"/>
        <dbReference type="Rhea" id="RHEA-COMP:9685"/>
        <dbReference type="Rhea" id="RHEA-COMP:9690"/>
        <dbReference type="ChEBI" id="CHEBI:15378"/>
        <dbReference type="ChEBI" id="CHEBI:29999"/>
        <dbReference type="ChEBI" id="CHEBI:57287"/>
        <dbReference type="ChEBI" id="CHEBI:58343"/>
        <dbReference type="ChEBI" id="CHEBI:64479"/>
        <dbReference type="EC" id="2.7.8.7"/>
    </reaction>
</comment>
<evidence type="ECO:0000313" key="14">
    <source>
        <dbReference type="Proteomes" id="UP000051439"/>
    </source>
</evidence>
<gene>
    <name evidence="11" type="primary">acpS</name>
    <name evidence="13" type="ORF">FC98_GL001749</name>
</gene>
<evidence type="ECO:0000256" key="8">
    <source>
        <dbReference type="ARBA" id="ARBA00022842"/>
    </source>
</evidence>
<comment type="similarity">
    <text evidence="11">Belongs to the P-Pant transferase superfamily. AcpS family.</text>
</comment>
<dbReference type="SUPFAM" id="SSF56214">
    <property type="entry name" value="4'-phosphopantetheinyl transferase"/>
    <property type="match status" value="1"/>
</dbReference>
<comment type="caution">
    <text evidence="13">The sequence shown here is derived from an EMBL/GenBank/DDBJ whole genome shotgun (WGS) entry which is preliminary data.</text>
</comment>
<dbReference type="InterPro" id="IPR008278">
    <property type="entry name" value="4-PPantetheinyl_Trfase_dom"/>
</dbReference>
<dbReference type="Gene3D" id="3.90.470.20">
    <property type="entry name" value="4'-phosphopantetheinyl transferase domain"/>
    <property type="match status" value="1"/>
</dbReference>
<dbReference type="PATRIC" id="fig|1423766.4.peg.1810"/>
<dbReference type="InterPro" id="IPR037143">
    <property type="entry name" value="4-PPantetheinyl_Trfase_dom_sf"/>
</dbReference>
<dbReference type="InterPro" id="IPR002582">
    <property type="entry name" value="ACPS"/>
</dbReference>
<dbReference type="EC" id="2.7.8.7" evidence="11"/>
<comment type="similarity">
    <text evidence="2">Belongs to the P-Pant transferase superfamily. Gsp/Sfp/HetI/AcpT family.</text>
</comment>
<dbReference type="InterPro" id="IPR004568">
    <property type="entry name" value="Ppantetheine-prot_Trfase_dom"/>
</dbReference>
<evidence type="ECO:0000256" key="3">
    <source>
        <dbReference type="ARBA" id="ARBA00022490"/>
    </source>
</evidence>
<evidence type="ECO:0000256" key="11">
    <source>
        <dbReference type="HAMAP-Rule" id="MF_00101"/>
    </source>
</evidence>
<dbReference type="HAMAP" id="MF_00101">
    <property type="entry name" value="AcpS"/>
    <property type="match status" value="1"/>
</dbReference>
<feature type="binding site" evidence="11">
    <location>
        <position position="58"/>
    </location>
    <ligand>
        <name>Mg(2+)</name>
        <dbReference type="ChEBI" id="CHEBI:18420"/>
    </ligand>
</feature>
<dbReference type="PANTHER" id="PTHR12215">
    <property type="entry name" value="PHOSPHOPANTETHEINE TRANSFERASE"/>
    <property type="match status" value="1"/>
</dbReference>
<dbReference type="PANTHER" id="PTHR12215:SF10">
    <property type="entry name" value="L-AMINOADIPATE-SEMIALDEHYDE DEHYDROGENASE-PHOSPHOPANTETHEINYL TRANSFERASE"/>
    <property type="match status" value="1"/>
</dbReference>
<evidence type="ECO:0000256" key="2">
    <source>
        <dbReference type="ARBA" id="ARBA00010990"/>
    </source>
</evidence>